<dbReference type="GO" id="GO:0051075">
    <property type="term" value="F:S-adenosylmethionine:tRNA ribosyltransferase-isomerase activity"/>
    <property type="evidence" value="ECO:0007669"/>
    <property type="project" value="UniProtKB-EC"/>
</dbReference>
<dbReference type="GO" id="GO:0005737">
    <property type="term" value="C:cytoplasm"/>
    <property type="evidence" value="ECO:0007669"/>
    <property type="project" value="UniProtKB-SubCell"/>
</dbReference>
<evidence type="ECO:0000256" key="4">
    <source>
        <dbReference type="ARBA" id="ARBA00022490"/>
    </source>
</evidence>
<evidence type="ECO:0000256" key="7">
    <source>
        <dbReference type="ARBA" id="ARBA00022785"/>
    </source>
</evidence>
<evidence type="ECO:0000256" key="6">
    <source>
        <dbReference type="ARBA" id="ARBA00022691"/>
    </source>
</evidence>
<dbReference type="InterPro" id="IPR036100">
    <property type="entry name" value="QueA_sf"/>
</dbReference>
<dbReference type="FunFam" id="3.40.1780.10:FF:000001">
    <property type="entry name" value="S-adenosylmethionine:tRNA ribosyltransferase-isomerase"/>
    <property type="match status" value="1"/>
</dbReference>
<evidence type="ECO:0000256" key="12">
    <source>
        <dbReference type="ARBA" id="ARBA00076160"/>
    </source>
</evidence>
<dbReference type="NCBIfam" id="NF001140">
    <property type="entry name" value="PRK00147.1"/>
    <property type="match status" value="1"/>
</dbReference>
<evidence type="ECO:0000313" key="14">
    <source>
        <dbReference type="EMBL" id="SES73789.1"/>
    </source>
</evidence>
<comment type="catalytic activity">
    <reaction evidence="8 13">
        <text>7-aminomethyl-7-carbaguanosine(34) in tRNA + S-adenosyl-L-methionine = epoxyqueuosine(34) in tRNA + adenine + L-methionine + 2 H(+)</text>
        <dbReference type="Rhea" id="RHEA:32155"/>
        <dbReference type="Rhea" id="RHEA-COMP:10342"/>
        <dbReference type="Rhea" id="RHEA-COMP:18582"/>
        <dbReference type="ChEBI" id="CHEBI:15378"/>
        <dbReference type="ChEBI" id="CHEBI:16708"/>
        <dbReference type="ChEBI" id="CHEBI:57844"/>
        <dbReference type="ChEBI" id="CHEBI:59789"/>
        <dbReference type="ChEBI" id="CHEBI:82833"/>
        <dbReference type="ChEBI" id="CHEBI:194443"/>
        <dbReference type="EC" id="2.4.99.17"/>
    </reaction>
</comment>
<dbReference type="PANTHER" id="PTHR30307">
    <property type="entry name" value="S-ADENOSYLMETHIONINE:TRNA RIBOSYLTRANSFERASE-ISOMERASE"/>
    <property type="match status" value="1"/>
</dbReference>
<dbReference type="Gene3D" id="2.40.10.240">
    <property type="entry name" value="QueA-like"/>
    <property type="match status" value="1"/>
</dbReference>
<gene>
    <name evidence="13" type="primary">queA</name>
    <name evidence="14" type="ORF">SAMN05660297_00452</name>
</gene>
<keyword evidence="15" id="KW-1185">Reference proteome</keyword>
<evidence type="ECO:0000313" key="15">
    <source>
        <dbReference type="Proteomes" id="UP000199568"/>
    </source>
</evidence>
<keyword evidence="6 13" id="KW-0949">S-adenosyl-L-methionine</keyword>
<evidence type="ECO:0000256" key="3">
    <source>
        <dbReference type="ARBA" id="ARBA00011245"/>
    </source>
</evidence>
<evidence type="ECO:0000256" key="13">
    <source>
        <dbReference type="HAMAP-Rule" id="MF_00113"/>
    </source>
</evidence>
<evidence type="ECO:0000256" key="2">
    <source>
        <dbReference type="ARBA" id="ARBA00004691"/>
    </source>
</evidence>
<dbReference type="NCBIfam" id="TIGR00113">
    <property type="entry name" value="queA"/>
    <property type="match status" value="1"/>
</dbReference>
<dbReference type="STRING" id="426128.SAMN05660297_00452"/>
<evidence type="ECO:0000256" key="1">
    <source>
        <dbReference type="ARBA" id="ARBA00004496"/>
    </source>
</evidence>
<dbReference type="Proteomes" id="UP000199568">
    <property type="component" value="Unassembled WGS sequence"/>
</dbReference>
<keyword evidence="7 13" id="KW-0671">Queuosine biosynthesis</keyword>
<dbReference type="SUPFAM" id="SSF111337">
    <property type="entry name" value="QueA-like"/>
    <property type="match status" value="1"/>
</dbReference>
<evidence type="ECO:0000256" key="5">
    <source>
        <dbReference type="ARBA" id="ARBA00022679"/>
    </source>
</evidence>
<dbReference type="PANTHER" id="PTHR30307:SF0">
    <property type="entry name" value="S-ADENOSYLMETHIONINE:TRNA RIBOSYLTRANSFERASE-ISOMERASE"/>
    <property type="match status" value="1"/>
</dbReference>
<comment type="function">
    <text evidence="13">Transfers and isomerizes the ribose moiety from AdoMet to the 7-aminomethyl group of 7-deazaguanine (preQ1-tRNA) to give epoxyqueuosine (oQ-tRNA).</text>
</comment>
<sequence length="341" mass="38346">MKTKDFDFELPEELIAQIPLEKRDESRLMILDKQTGEICHSHFYDIVHHVNEGDCLVLNNTRVLPARLIGEKELTGGKIEFLLLKRIDIDTWETLVKPGKKAKIGSSFQFGNGLLKAVVLDIGDEGSRIIKFLYHGVFEEILDQLGEMPLPPYITAELNDKERYQTVYSTETGSAAAPTAGLHLTDELLQKISRKGVKIAYITLHVGLGTFRPVKVESIEKHKMHAEYYMINKEAAETINDTKKKGGKIIAVGTTSCRTLESAVMTSGEIIESSGWTDIFIYPGYQFKMVDNLITNFHLPESTLIMLVSTLAGKENTLKAYATAVKEKYRFFSFGDAMFIK</sequence>
<organism evidence="14 15">
    <name type="scientific">Natronincola peptidivorans</name>
    <dbReference type="NCBI Taxonomy" id="426128"/>
    <lineage>
        <taxon>Bacteria</taxon>
        <taxon>Bacillati</taxon>
        <taxon>Bacillota</taxon>
        <taxon>Clostridia</taxon>
        <taxon>Peptostreptococcales</taxon>
        <taxon>Natronincolaceae</taxon>
        <taxon>Natronincola</taxon>
    </lineage>
</organism>
<comment type="subcellular location">
    <subcellularLocation>
        <location evidence="1 13">Cytoplasm</location>
    </subcellularLocation>
</comment>
<evidence type="ECO:0000256" key="11">
    <source>
        <dbReference type="ARBA" id="ARBA00069325"/>
    </source>
</evidence>
<dbReference type="InterPro" id="IPR003699">
    <property type="entry name" value="QueA"/>
</dbReference>
<dbReference type="Pfam" id="PF02547">
    <property type="entry name" value="Queuosine_synth"/>
    <property type="match status" value="1"/>
</dbReference>
<dbReference type="GO" id="GO:0008616">
    <property type="term" value="P:tRNA queuosine(34) biosynthetic process"/>
    <property type="evidence" value="ECO:0007669"/>
    <property type="project" value="UniProtKB-UniRule"/>
</dbReference>
<keyword evidence="14" id="KW-0413">Isomerase</keyword>
<comment type="similarity">
    <text evidence="9 13">Belongs to the QueA family.</text>
</comment>
<accession>A0A1H9YXE8</accession>
<evidence type="ECO:0000256" key="10">
    <source>
        <dbReference type="ARBA" id="ARBA00066503"/>
    </source>
</evidence>
<dbReference type="FunFam" id="2.40.10.240:FF:000002">
    <property type="entry name" value="S-adenosylmethionine:tRNA ribosyltransferase-isomerase"/>
    <property type="match status" value="1"/>
</dbReference>
<dbReference type="HAMAP" id="MF_00113">
    <property type="entry name" value="QueA"/>
    <property type="match status" value="1"/>
</dbReference>
<dbReference type="EC" id="2.4.99.17" evidence="10 13"/>
<dbReference type="OrthoDB" id="9805933at2"/>
<keyword evidence="4 13" id="KW-0963">Cytoplasm</keyword>
<dbReference type="RefSeq" id="WP_090438621.1">
    <property type="nucleotide sequence ID" value="NZ_FOHU01000001.1"/>
</dbReference>
<comment type="subunit">
    <text evidence="3 13">Monomer.</text>
</comment>
<dbReference type="InterPro" id="IPR042118">
    <property type="entry name" value="QueA_dom1"/>
</dbReference>
<evidence type="ECO:0000256" key="9">
    <source>
        <dbReference type="ARBA" id="ARBA00061210"/>
    </source>
</evidence>
<name>A0A1H9YXE8_9FIRM</name>
<protein>
    <recommendedName>
        <fullName evidence="11 13">S-adenosylmethionine:tRNA ribosyltransferase-isomerase</fullName>
        <ecNumber evidence="10 13">2.4.99.17</ecNumber>
    </recommendedName>
    <alternativeName>
        <fullName evidence="12 13">Queuosine biosynthesis protein QueA</fullName>
    </alternativeName>
</protein>
<dbReference type="InterPro" id="IPR042119">
    <property type="entry name" value="QueA_dom2"/>
</dbReference>
<keyword evidence="5 13" id="KW-0808">Transferase</keyword>
<dbReference type="EMBL" id="FOHU01000001">
    <property type="protein sequence ID" value="SES73789.1"/>
    <property type="molecule type" value="Genomic_DNA"/>
</dbReference>
<dbReference type="AlphaFoldDB" id="A0A1H9YXE8"/>
<dbReference type="Gene3D" id="3.40.1780.10">
    <property type="entry name" value="QueA-like"/>
    <property type="match status" value="1"/>
</dbReference>
<proteinExistence type="inferred from homology"/>
<reference evidence="14 15" key="1">
    <citation type="submission" date="2016-10" db="EMBL/GenBank/DDBJ databases">
        <authorList>
            <person name="de Groot N.N."/>
        </authorList>
    </citation>
    <scope>NUCLEOTIDE SEQUENCE [LARGE SCALE GENOMIC DNA]</scope>
    <source>
        <strain evidence="14 15">DSM 18979</strain>
    </source>
</reference>
<comment type="pathway">
    <text evidence="2 13">tRNA modification; tRNA-queuosine biosynthesis.</text>
</comment>
<dbReference type="UniPathway" id="UPA00392"/>
<evidence type="ECO:0000256" key="8">
    <source>
        <dbReference type="ARBA" id="ARBA00052751"/>
    </source>
</evidence>